<dbReference type="PANTHER" id="PTHR24348">
    <property type="entry name" value="SERINE/THREONINE-PROTEIN KINASE UNC-51-RELATED"/>
    <property type="match status" value="1"/>
</dbReference>
<keyword evidence="2" id="KW-0547">Nucleotide-binding</keyword>
<dbReference type="CDD" id="cd00180">
    <property type="entry name" value="PKc"/>
    <property type="match status" value="1"/>
</dbReference>
<proteinExistence type="predicted"/>
<dbReference type="Pfam" id="PF00069">
    <property type="entry name" value="Pkinase"/>
    <property type="match status" value="1"/>
</dbReference>
<keyword evidence="8" id="KW-1185">Reference proteome</keyword>
<evidence type="ECO:0000259" key="6">
    <source>
        <dbReference type="PROSITE" id="PS50011"/>
    </source>
</evidence>
<gene>
    <name evidence="7" type="ORF">POCTA_138.1.T0580207</name>
</gene>
<name>A0A8S1V407_PAROT</name>
<dbReference type="OrthoDB" id="9992527at2759"/>
<feature type="domain" description="Protein kinase" evidence="6">
    <location>
        <begin position="25"/>
        <end position="289"/>
    </location>
</feature>
<dbReference type="AlphaFoldDB" id="A0A8S1V407"/>
<evidence type="ECO:0000256" key="4">
    <source>
        <dbReference type="ARBA" id="ARBA00022840"/>
    </source>
</evidence>
<keyword evidence="4" id="KW-0067">ATP-binding</keyword>
<dbReference type="GO" id="GO:0000407">
    <property type="term" value="C:phagophore assembly site"/>
    <property type="evidence" value="ECO:0007669"/>
    <property type="project" value="TreeGrafter"/>
</dbReference>
<dbReference type="InterPro" id="IPR000719">
    <property type="entry name" value="Prot_kinase_dom"/>
</dbReference>
<dbReference type="OMA" id="MNQQNST"/>
<dbReference type="PROSITE" id="PS50011">
    <property type="entry name" value="PROTEIN_KINASE_DOM"/>
    <property type="match status" value="1"/>
</dbReference>
<dbReference type="GO" id="GO:0005829">
    <property type="term" value="C:cytosol"/>
    <property type="evidence" value="ECO:0007669"/>
    <property type="project" value="TreeGrafter"/>
</dbReference>
<dbReference type="PANTHER" id="PTHR24348:SF22">
    <property type="entry name" value="NON-SPECIFIC SERINE_THREONINE PROTEIN KINASE"/>
    <property type="match status" value="1"/>
</dbReference>
<keyword evidence="3" id="KW-0418">Kinase</keyword>
<dbReference type="EMBL" id="CAJJDP010000057">
    <property type="protein sequence ID" value="CAD8171584.1"/>
    <property type="molecule type" value="Genomic_DNA"/>
</dbReference>
<dbReference type="Proteomes" id="UP000683925">
    <property type="component" value="Unassembled WGS sequence"/>
</dbReference>
<evidence type="ECO:0000313" key="8">
    <source>
        <dbReference type="Proteomes" id="UP000683925"/>
    </source>
</evidence>
<evidence type="ECO:0000256" key="2">
    <source>
        <dbReference type="ARBA" id="ARBA00022741"/>
    </source>
</evidence>
<dbReference type="GO" id="GO:0010506">
    <property type="term" value="P:regulation of autophagy"/>
    <property type="evidence" value="ECO:0007669"/>
    <property type="project" value="InterPro"/>
</dbReference>
<comment type="caution">
    <text evidence="7">The sequence shown here is derived from an EMBL/GenBank/DDBJ whole genome shotgun (WGS) entry which is preliminary data.</text>
</comment>
<keyword evidence="5" id="KW-0175">Coiled coil</keyword>
<dbReference type="GO" id="GO:0005776">
    <property type="term" value="C:autophagosome"/>
    <property type="evidence" value="ECO:0007669"/>
    <property type="project" value="TreeGrafter"/>
</dbReference>
<dbReference type="InterPro" id="IPR045269">
    <property type="entry name" value="Atg1-like"/>
</dbReference>
<evidence type="ECO:0000256" key="5">
    <source>
        <dbReference type="SAM" id="Coils"/>
    </source>
</evidence>
<reference evidence="7" key="1">
    <citation type="submission" date="2021-01" db="EMBL/GenBank/DDBJ databases">
        <authorList>
            <consortium name="Genoscope - CEA"/>
            <person name="William W."/>
        </authorList>
    </citation>
    <scope>NUCLEOTIDE SEQUENCE</scope>
</reference>
<dbReference type="GO" id="GO:0004674">
    <property type="term" value="F:protein serine/threonine kinase activity"/>
    <property type="evidence" value="ECO:0007669"/>
    <property type="project" value="InterPro"/>
</dbReference>
<feature type="coiled-coil region" evidence="5">
    <location>
        <begin position="454"/>
        <end position="488"/>
    </location>
</feature>
<evidence type="ECO:0000313" key="7">
    <source>
        <dbReference type="EMBL" id="CAD8171584.1"/>
    </source>
</evidence>
<evidence type="ECO:0000256" key="3">
    <source>
        <dbReference type="ARBA" id="ARBA00022777"/>
    </source>
</evidence>
<organism evidence="7 8">
    <name type="scientific">Paramecium octaurelia</name>
    <dbReference type="NCBI Taxonomy" id="43137"/>
    <lineage>
        <taxon>Eukaryota</taxon>
        <taxon>Sar</taxon>
        <taxon>Alveolata</taxon>
        <taxon>Ciliophora</taxon>
        <taxon>Intramacronucleata</taxon>
        <taxon>Oligohymenophorea</taxon>
        <taxon>Peniculida</taxon>
        <taxon>Parameciidae</taxon>
        <taxon>Paramecium</taxon>
    </lineage>
</organism>
<dbReference type="GO" id="GO:0005524">
    <property type="term" value="F:ATP binding"/>
    <property type="evidence" value="ECO:0007669"/>
    <property type="project" value="UniProtKB-KW"/>
</dbReference>
<evidence type="ECO:0000256" key="1">
    <source>
        <dbReference type="ARBA" id="ARBA00022679"/>
    </source>
</evidence>
<dbReference type="GO" id="GO:0000045">
    <property type="term" value="P:autophagosome assembly"/>
    <property type="evidence" value="ECO:0007669"/>
    <property type="project" value="TreeGrafter"/>
</dbReference>
<dbReference type="GO" id="GO:0016020">
    <property type="term" value="C:membrane"/>
    <property type="evidence" value="ECO:0007669"/>
    <property type="project" value="TreeGrafter"/>
</dbReference>
<protein>
    <recommendedName>
        <fullName evidence="6">Protein kinase domain-containing protein</fullName>
    </recommendedName>
</protein>
<keyword evidence="1" id="KW-0808">Transferase</keyword>
<sequence length="581" mass="68072">MNQQNSTNFQPLVNKTLNYTKYGQFKLTKMIDQGADEAVFEAQPTNNNMSQLFAIKIYKTIADQEKSFIREVIDYQEKFDNDPIRTSGIIRIYETGLFSNFYTLLMEMGKSNLQDYIKSIQQISSEKRVEICTDLFKSIKFMNSKNIFHKSIRPESFILVENKFKLINFGQAIKGQDSNKYQVKGVQQMLYQAPEILKQKSDFLQSVDTWSLGCVIYWTFTGNSFFQSADIEDLKVKIKDYKNKEVNQYYLKRIDQLNAPQYVKENLKSMLEYKRYRRIKIADVSESFTNKQGPAQQNNLVQPQGNPPINPLFQTQINPNLQNKTNQQFQPQINQVLQPPPNSVQQYQQQFQQPNQPIQFKQPPQLQAAPFPQQNIQQQQQLSSGHIEQVCQLLLSEIKKQVSYNQQQQIEDRDGKSLITDSGSIQSCNYIENAFNEIVRIMQNLNDNIQAVQTQQIEDIKNKYEQKLEQKDQEIDQLRQQLKNTEQQQQVPQKNEFDQNNMDLQGSAISLNTNLQEYSILKEQQPKEVLEKQNLDHLVKEVIDRFQEWIQQPKNLENQQNQDDNIFVILLKKLNEGLSMC</sequence>
<accession>A0A8S1V407</accession>